<accession>A0A1Y6D0A4</accession>
<feature type="coiled-coil region" evidence="1">
    <location>
        <begin position="91"/>
        <end position="118"/>
    </location>
</feature>
<dbReference type="EMBL" id="FXAM01000001">
    <property type="protein sequence ID" value="SMF93992.1"/>
    <property type="molecule type" value="Genomic_DNA"/>
</dbReference>
<dbReference type="STRING" id="1760988.SAMN02949497_1290"/>
<evidence type="ECO:0000313" key="2">
    <source>
        <dbReference type="EMBL" id="SMF93992.1"/>
    </source>
</evidence>
<organism evidence="2 3">
    <name type="scientific">Methylomagnum ishizawai</name>
    <dbReference type="NCBI Taxonomy" id="1760988"/>
    <lineage>
        <taxon>Bacteria</taxon>
        <taxon>Pseudomonadati</taxon>
        <taxon>Pseudomonadota</taxon>
        <taxon>Gammaproteobacteria</taxon>
        <taxon>Methylococcales</taxon>
        <taxon>Methylococcaceae</taxon>
        <taxon>Methylomagnum</taxon>
    </lineage>
</organism>
<proteinExistence type="predicted"/>
<protein>
    <submittedName>
        <fullName evidence="2">Uncharacterized protein</fullName>
    </submittedName>
</protein>
<keyword evidence="1" id="KW-0175">Coiled coil</keyword>
<dbReference type="AlphaFoldDB" id="A0A1Y6D0A4"/>
<evidence type="ECO:0000313" key="3">
    <source>
        <dbReference type="Proteomes" id="UP000192923"/>
    </source>
</evidence>
<evidence type="ECO:0000256" key="1">
    <source>
        <dbReference type="SAM" id="Coils"/>
    </source>
</evidence>
<name>A0A1Y6D0A4_9GAMM</name>
<dbReference type="Proteomes" id="UP000192923">
    <property type="component" value="Unassembled WGS sequence"/>
</dbReference>
<gene>
    <name evidence="2" type="ORF">SAMN02949497_1290</name>
</gene>
<reference evidence="2 3" key="1">
    <citation type="submission" date="2016-12" db="EMBL/GenBank/DDBJ databases">
        <authorList>
            <person name="Song W.-J."/>
            <person name="Kurnit D.M."/>
        </authorList>
    </citation>
    <scope>NUCLEOTIDE SEQUENCE [LARGE SCALE GENOMIC DNA]</scope>
    <source>
        <strain evidence="2 3">175</strain>
    </source>
</reference>
<keyword evidence="3" id="KW-1185">Reference proteome</keyword>
<sequence>MGSTQTLSRGGKTIKIKMKLGLWHMSHHENSSSDNGMKILWGGLILAVASLLILRHDENAHGSRAPSAWPAPTIVNATNSDGVPEREDLEWVDSQRELERLRERVRTLETEVATLRREIRGLDR</sequence>